<organism evidence="1 2">
    <name type="scientific">Triparma columacea</name>
    <dbReference type="NCBI Taxonomy" id="722753"/>
    <lineage>
        <taxon>Eukaryota</taxon>
        <taxon>Sar</taxon>
        <taxon>Stramenopiles</taxon>
        <taxon>Ochrophyta</taxon>
        <taxon>Bolidophyceae</taxon>
        <taxon>Parmales</taxon>
        <taxon>Triparmaceae</taxon>
        <taxon>Triparma</taxon>
    </lineage>
</organism>
<dbReference type="Proteomes" id="UP001165065">
    <property type="component" value="Unassembled WGS sequence"/>
</dbReference>
<dbReference type="EMBL" id="BRYA01001371">
    <property type="protein sequence ID" value="GMI42195.1"/>
    <property type="molecule type" value="Genomic_DNA"/>
</dbReference>
<gene>
    <name evidence="1" type="ORF">TrCOL_g9433</name>
</gene>
<evidence type="ECO:0000313" key="1">
    <source>
        <dbReference type="EMBL" id="GMI42195.1"/>
    </source>
</evidence>
<comment type="caution">
    <text evidence="1">The sequence shown here is derived from an EMBL/GenBank/DDBJ whole genome shotgun (WGS) entry which is preliminary data.</text>
</comment>
<dbReference type="AlphaFoldDB" id="A0A9W7GDG8"/>
<keyword evidence="2" id="KW-1185">Reference proteome</keyword>
<name>A0A9W7GDG8_9STRA</name>
<sequence length="263" mass="29598">MLRKDSNEGFRGARFATGALTKCRVACRAGGAQEKYKGKGSFPDCFEVFHPTTTVLLLFWSGLRDSIIGFFKNKKDICSEFSKATFDKFLFTNDCGDHAVYDASSSFNNVIKDTVEKINNLRVAMGFESDNKRTPFVWSSHRKLINLKLREIQRAKNKESGLDSMQQGEDVGVVEQTWGAHSSRTGDYYKATHEMSNSTVGRVPTIEVVDHYEMHETLAVLLGVGDVCHVIFDAAKSTDFHCPFIDDEFCMPFVERARERAAC</sequence>
<accession>A0A9W7GDG8</accession>
<protein>
    <recommendedName>
        <fullName evidence="3">Transposase</fullName>
    </recommendedName>
</protein>
<dbReference type="OrthoDB" id="10356505at2759"/>
<evidence type="ECO:0000313" key="2">
    <source>
        <dbReference type="Proteomes" id="UP001165065"/>
    </source>
</evidence>
<reference evidence="2" key="1">
    <citation type="journal article" date="2023" name="Commun. Biol.">
        <title>Genome analysis of Parmales, the sister group of diatoms, reveals the evolutionary specialization of diatoms from phago-mixotrophs to photoautotrophs.</title>
        <authorList>
            <person name="Ban H."/>
            <person name="Sato S."/>
            <person name="Yoshikawa S."/>
            <person name="Yamada K."/>
            <person name="Nakamura Y."/>
            <person name="Ichinomiya M."/>
            <person name="Sato N."/>
            <person name="Blanc-Mathieu R."/>
            <person name="Endo H."/>
            <person name="Kuwata A."/>
            <person name="Ogata H."/>
        </authorList>
    </citation>
    <scope>NUCLEOTIDE SEQUENCE [LARGE SCALE GENOMIC DNA]</scope>
</reference>
<evidence type="ECO:0008006" key="3">
    <source>
        <dbReference type="Google" id="ProtNLM"/>
    </source>
</evidence>
<proteinExistence type="predicted"/>